<dbReference type="GO" id="GO:0005506">
    <property type="term" value="F:iron ion binding"/>
    <property type="evidence" value="ECO:0007669"/>
    <property type="project" value="InterPro"/>
</dbReference>
<protein>
    <submittedName>
        <fullName evidence="1">Uncharacterized protein</fullName>
    </submittedName>
</protein>
<evidence type="ECO:0000313" key="2">
    <source>
        <dbReference type="Proteomes" id="UP000076798"/>
    </source>
</evidence>
<gene>
    <name evidence="1" type="ORF">SISSUDRAFT_1038560</name>
</gene>
<accession>A0A165WKG3</accession>
<name>A0A165WKG3_9AGAM</name>
<reference evidence="1 2" key="1">
    <citation type="journal article" date="2016" name="Mol. Biol. Evol.">
        <title>Comparative Genomics of Early-Diverging Mushroom-Forming Fungi Provides Insights into the Origins of Lignocellulose Decay Capabilities.</title>
        <authorList>
            <person name="Nagy L.G."/>
            <person name="Riley R."/>
            <person name="Tritt A."/>
            <person name="Adam C."/>
            <person name="Daum C."/>
            <person name="Floudas D."/>
            <person name="Sun H."/>
            <person name="Yadav J.S."/>
            <person name="Pangilinan J."/>
            <person name="Larsson K.H."/>
            <person name="Matsuura K."/>
            <person name="Barry K."/>
            <person name="Labutti K."/>
            <person name="Kuo R."/>
            <person name="Ohm R.A."/>
            <person name="Bhattacharya S.S."/>
            <person name="Shirouzu T."/>
            <person name="Yoshinaga Y."/>
            <person name="Martin F.M."/>
            <person name="Grigoriev I.V."/>
            <person name="Hibbett D.S."/>
        </authorList>
    </citation>
    <scope>NUCLEOTIDE SEQUENCE [LARGE SCALE GENOMIC DNA]</scope>
    <source>
        <strain evidence="1 2">HHB10207 ss-3</strain>
    </source>
</reference>
<keyword evidence="2" id="KW-1185">Reference proteome</keyword>
<dbReference type="GO" id="GO:0020037">
    <property type="term" value="F:heme binding"/>
    <property type="evidence" value="ECO:0007669"/>
    <property type="project" value="InterPro"/>
</dbReference>
<organism evidence="1 2">
    <name type="scientific">Sistotremastrum suecicum HHB10207 ss-3</name>
    <dbReference type="NCBI Taxonomy" id="1314776"/>
    <lineage>
        <taxon>Eukaryota</taxon>
        <taxon>Fungi</taxon>
        <taxon>Dikarya</taxon>
        <taxon>Basidiomycota</taxon>
        <taxon>Agaricomycotina</taxon>
        <taxon>Agaricomycetes</taxon>
        <taxon>Sistotremastrales</taxon>
        <taxon>Sistotremastraceae</taxon>
        <taxon>Sistotremastrum</taxon>
    </lineage>
</organism>
<dbReference type="GO" id="GO:0016705">
    <property type="term" value="F:oxidoreductase activity, acting on paired donors, with incorporation or reduction of molecular oxygen"/>
    <property type="evidence" value="ECO:0007669"/>
    <property type="project" value="InterPro"/>
</dbReference>
<dbReference type="SUPFAM" id="SSF48264">
    <property type="entry name" value="Cytochrome P450"/>
    <property type="match status" value="1"/>
</dbReference>
<sequence>MGLSRRRMKWFKAHSQGREDLTLYVQGEEWFPPLFSYRNAGGDLMRRAHKLYMVTPTAPCALGLTPPDLPSGNYSYLTHLHITNSFISLNVPDDYWRNQHSFVNTSAITMRALTLCPRIHTLVWEWQRRLLRPPGHAVAFAVFTLRAATSMRHIKITGLRINPRGDHFLTNEQAYLKDTLPSNALDSVQIIEFDACNRAAIHSVLSRHPFPDLKSLKVNGERMDYHKYGGLSINFLHHRDSTQYSPRY</sequence>
<dbReference type="AlphaFoldDB" id="A0A165WKG3"/>
<dbReference type="EMBL" id="KV428691">
    <property type="protein sequence ID" value="KZT31265.1"/>
    <property type="molecule type" value="Genomic_DNA"/>
</dbReference>
<proteinExistence type="predicted"/>
<dbReference type="InterPro" id="IPR036396">
    <property type="entry name" value="Cyt_P450_sf"/>
</dbReference>
<dbReference type="GO" id="GO:0004497">
    <property type="term" value="F:monooxygenase activity"/>
    <property type="evidence" value="ECO:0007669"/>
    <property type="project" value="InterPro"/>
</dbReference>
<evidence type="ECO:0000313" key="1">
    <source>
        <dbReference type="EMBL" id="KZT31265.1"/>
    </source>
</evidence>
<dbReference type="Proteomes" id="UP000076798">
    <property type="component" value="Unassembled WGS sequence"/>
</dbReference>